<dbReference type="InterPro" id="IPR000560">
    <property type="entry name" value="His_Pase_clade-2"/>
</dbReference>
<keyword evidence="10 12" id="KW-0472">Membrane</keyword>
<dbReference type="OrthoDB" id="5546453at2759"/>
<evidence type="ECO:0000313" key="14">
    <source>
        <dbReference type="EMBL" id="KXT08295.1"/>
    </source>
</evidence>
<keyword evidence="8" id="KW-0256">Endoplasmic reticulum</keyword>
<comment type="subcellular location">
    <subcellularLocation>
        <location evidence="1">Endoplasmic reticulum membrane</location>
        <topology evidence="1">Single-pass type III membrane protein</topology>
    </subcellularLocation>
</comment>
<evidence type="ECO:0000256" key="10">
    <source>
        <dbReference type="ARBA" id="ARBA00023136"/>
    </source>
</evidence>
<evidence type="ECO:0000313" key="15">
    <source>
        <dbReference type="Proteomes" id="UP000073492"/>
    </source>
</evidence>
<dbReference type="Pfam" id="PF00328">
    <property type="entry name" value="His_Phos_2"/>
    <property type="match status" value="1"/>
</dbReference>
<dbReference type="SMART" id="SM00780">
    <property type="entry name" value="PIG-X"/>
    <property type="match status" value="1"/>
</dbReference>
<comment type="similarity">
    <text evidence="3">Belongs to the PIGX family.</text>
</comment>
<evidence type="ECO:0000256" key="1">
    <source>
        <dbReference type="ARBA" id="ARBA00004643"/>
    </source>
</evidence>
<evidence type="ECO:0000256" key="12">
    <source>
        <dbReference type="SAM" id="Phobius"/>
    </source>
</evidence>
<dbReference type="Proteomes" id="UP000073492">
    <property type="component" value="Unassembled WGS sequence"/>
</dbReference>
<dbReference type="Gene3D" id="3.40.50.1240">
    <property type="entry name" value="Phosphoglycerate mutase-like"/>
    <property type="match status" value="1"/>
</dbReference>
<dbReference type="STRING" id="113226.A0A139I0N5"/>
<comment type="caution">
    <text evidence="14">The sequence shown here is derived from an EMBL/GenBank/DDBJ whole genome shotgun (WGS) entry which is preliminary data.</text>
</comment>
<evidence type="ECO:0000256" key="5">
    <source>
        <dbReference type="ARBA" id="ARBA00020410"/>
    </source>
</evidence>
<evidence type="ECO:0000256" key="4">
    <source>
        <dbReference type="ARBA" id="ARBA00019261"/>
    </source>
</evidence>
<protein>
    <recommendedName>
        <fullName evidence="5">Protein PBN1</fullName>
    </recommendedName>
    <alternativeName>
        <fullName evidence="4">Protein pbn1</fullName>
    </alternativeName>
</protein>
<dbReference type="SUPFAM" id="SSF53254">
    <property type="entry name" value="Phosphoglycerate mutase-like"/>
    <property type="match status" value="1"/>
</dbReference>
<evidence type="ECO:0000256" key="13">
    <source>
        <dbReference type="SAM" id="SignalP"/>
    </source>
</evidence>
<comment type="pathway">
    <text evidence="2">Glycolipid biosynthesis; glycosylphosphatidylinositol-anchor biosynthesis.</text>
</comment>
<accession>A0A139I0N5</accession>
<keyword evidence="15" id="KW-1185">Reference proteome</keyword>
<organism evidence="14 15">
    <name type="scientific">Pseudocercospora musae</name>
    <dbReference type="NCBI Taxonomy" id="113226"/>
    <lineage>
        <taxon>Eukaryota</taxon>
        <taxon>Fungi</taxon>
        <taxon>Dikarya</taxon>
        <taxon>Ascomycota</taxon>
        <taxon>Pezizomycotina</taxon>
        <taxon>Dothideomycetes</taxon>
        <taxon>Dothideomycetidae</taxon>
        <taxon>Mycosphaerellales</taxon>
        <taxon>Mycosphaerellaceae</taxon>
        <taxon>Pseudocercospora</taxon>
    </lineage>
</organism>
<dbReference type="UniPathway" id="UPA00196"/>
<dbReference type="Pfam" id="PF08320">
    <property type="entry name" value="PIG-X"/>
    <property type="match status" value="1"/>
</dbReference>
<keyword evidence="11" id="KW-0325">Glycoprotein</keyword>
<name>A0A139I0N5_9PEZI</name>
<dbReference type="GO" id="GO:0000030">
    <property type="term" value="F:mannosyltransferase activity"/>
    <property type="evidence" value="ECO:0007669"/>
    <property type="project" value="TreeGrafter"/>
</dbReference>
<dbReference type="GO" id="GO:0005789">
    <property type="term" value="C:endoplasmic reticulum membrane"/>
    <property type="evidence" value="ECO:0007669"/>
    <property type="project" value="UniProtKB-SubCell"/>
</dbReference>
<reference evidence="14 15" key="1">
    <citation type="submission" date="2015-07" db="EMBL/GenBank/DDBJ databases">
        <title>Comparative genomics of the Sigatoka disease complex on banana suggests a link between parallel evolutionary changes in Pseudocercospora fijiensis and Pseudocercospora eumusae and increased virulence on the banana host.</title>
        <authorList>
            <person name="Chang T.-C."/>
            <person name="Salvucci A."/>
            <person name="Crous P.W."/>
            <person name="Stergiopoulos I."/>
        </authorList>
    </citation>
    <scope>NUCLEOTIDE SEQUENCE [LARGE SCALE GENOMIC DNA]</scope>
    <source>
        <strain evidence="14 15">CBS 116634</strain>
    </source>
</reference>
<feature type="transmembrane region" description="Helical" evidence="12">
    <location>
        <begin position="997"/>
        <end position="1018"/>
    </location>
</feature>
<dbReference type="InterPro" id="IPR042322">
    <property type="entry name" value="Pbn1"/>
</dbReference>
<feature type="chain" id="PRO_5007297066" description="Protein PBN1" evidence="13">
    <location>
        <begin position="18"/>
        <end position="1032"/>
    </location>
</feature>
<keyword evidence="7 12" id="KW-0812">Transmembrane</keyword>
<dbReference type="CDD" id="cd07061">
    <property type="entry name" value="HP_HAP_like"/>
    <property type="match status" value="1"/>
</dbReference>
<gene>
    <name evidence="14" type="ORF">AC579_6681</name>
</gene>
<evidence type="ECO:0000256" key="9">
    <source>
        <dbReference type="ARBA" id="ARBA00022989"/>
    </source>
</evidence>
<feature type="signal peptide" evidence="13">
    <location>
        <begin position="1"/>
        <end position="17"/>
    </location>
</feature>
<dbReference type="GO" id="GO:0006506">
    <property type="term" value="P:GPI anchor biosynthetic process"/>
    <property type="evidence" value="ECO:0007669"/>
    <property type="project" value="UniProtKB-UniPathway"/>
</dbReference>
<keyword evidence="13" id="KW-0732">Signal</keyword>
<evidence type="ECO:0000256" key="2">
    <source>
        <dbReference type="ARBA" id="ARBA00004687"/>
    </source>
</evidence>
<dbReference type="AlphaFoldDB" id="A0A139I0N5"/>
<dbReference type="InterPro" id="IPR029033">
    <property type="entry name" value="His_PPase_superfam"/>
</dbReference>
<evidence type="ECO:0000256" key="6">
    <source>
        <dbReference type="ARBA" id="ARBA00022502"/>
    </source>
</evidence>
<dbReference type="GO" id="GO:1990529">
    <property type="term" value="C:glycosylphosphatidylinositol-mannosyltransferase I complex"/>
    <property type="evidence" value="ECO:0007669"/>
    <property type="project" value="TreeGrafter"/>
</dbReference>
<dbReference type="InterPro" id="IPR013233">
    <property type="entry name" value="PIG-X/PBN1"/>
</dbReference>
<evidence type="ECO:0000256" key="8">
    <source>
        <dbReference type="ARBA" id="ARBA00022824"/>
    </source>
</evidence>
<evidence type="ECO:0000256" key="7">
    <source>
        <dbReference type="ARBA" id="ARBA00022692"/>
    </source>
</evidence>
<proteinExistence type="inferred from homology"/>
<dbReference type="EMBL" id="LFZO01000465">
    <property type="protein sequence ID" value="KXT08295.1"/>
    <property type="molecule type" value="Genomic_DNA"/>
</dbReference>
<dbReference type="PANTHER" id="PTHR28533:SF1">
    <property type="entry name" value="PROTEIN PBN1"/>
    <property type="match status" value="1"/>
</dbReference>
<dbReference type="PANTHER" id="PTHR28533">
    <property type="entry name" value="PROTEIN PBN1"/>
    <property type="match status" value="1"/>
</dbReference>
<keyword evidence="9 12" id="KW-1133">Transmembrane helix</keyword>
<evidence type="ECO:0000256" key="3">
    <source>
        <dbReference type="ARBA" id="ARBA00010345"/>
    </source>
</evidence>
<evidence type="ECO:0000256" key="11">
    <source>
        <dbReference type="ARBA" id="ARBA00023180"/>
    </source>
</evidence>
<sequence length="1032" mass="111977">MFRCLAIAALAAPLALAQSDETVLGVYIFHRHGDRTAKSTPPANLTDLGYSQVWTSGQYYRNRYIASNATYRINGVNTDLVKQSQIAVSAPDDTVLQNSAMGFLQGLYPPVGDALGTQTLRDGTNVTSPLNGYQLIPVDLVTSGSGSEDSGWLQSTSNCAQATISSNDYFSSEEYVNTLSSTREFYSNLLPVINGTFNSSQDNFKNAYTIFDLINVAEIHNATINSSDLLTNETLFQLRTLADQHEWNLAYNASDTMRAIAGKTLAAQIVQTLNGTITSKGKQKIGVQFGAYASFASFFGLAQLEKQSVNFTGVSDYASAMTFELFTNSSTTVSSSDYPAEDDMYVRFLFHNGTTTEDSPPMAYPLFGGDSDVISWNDFTSGMGKFAIGDTKDWCTACGNFTGTCAAYAPGGSASSSSSEDGSSGKSGNGLSPAVNGVIGAMVTLAVILGLEALILALGGLRVVSKKRLACGAAGVGSNEANADKMSRDFDDIWARYVEESVNDEYRIDVKMLSGDGGRNVKVVPMRQRVTYLLPSGSGVNPNDIKVGKDHLSFAGAGQAAVETRITVGLSELPKELQSILEDFHELHIRLASDRSYIPFLPTISRVPSGLHIFFTPRNPGRETKLCSLLQEIVSEDIQCGPNSETFSRPPVLSERFASSSTYQFFHGSDDLAKISEHVRRRFCPGLPVGSETGQICKFVADAGSDAYADYDYDVISHAVTITTLSNLPNGQSHSEQAFSHKTKPEDRLEVGILAPETPDEPEELKLGGYLTVVGDDDKPSATLFGFPARHHPLPAGDLTNHKVSLQTPTGLHPKLDIKFSAQHLQPPKDDCALHAYSTLPASLFIDRYQLDDKLFLESNNLVALRALSGEQDLEAPDWVLKQWGSAALLELAHPQQKSTSTGDWTVTIPMHLRYVNGISDTNKAGAVDLSWPVVFWACEAEEGLKMSTNPFDRVNLGYDGLFGPKTMFYHVPPSPAADVLVERLSVPFLDPGKAEWVPLGTSIVVLLGFVWICYKLFGRSASPWRDEKKTQ</sequence>
<keyword evidence="6" id="KW-0337">GPI-anchor biosynthesis</keyword>